<name>A0A4Q7TIS0_9MICO</name>
<evidence type="ECO:0000313" key="2">
    <source>
        <dbReference type="EMBL" id="RZT60521.1"/>
    </source>
</evidence>
<keyword evidence="1" id="KW-0175">Coiled coil</keyword>
<dbReference type="AlphaFoldDB" id="A0A4Q7TIS0"/>
<protein>
    <submittedName>
        <fullName evidence="2">Uncharacterized protein</fullName>
    </submittedName>
</protein>
<accession>A0A4Q7TIS0</accession>
<reference evidence="2 3" key="1">
    <citation type="journal article" date="2015" name="Stand. Genomic Sci.">
        <title>Genomic Encyclopedia of Bacterial and Archaeal Type Strains, Phase III: the genomes of soil and plant-associated and newly described type strains.</title>
        <authorList>
            <person name="Whitman W.B."/>
            <person name="Woyke T."/>
            <person name="Klenk H.P."/>
            <person name="Zhou Y."/>
            <person name="Lilburn T.G."/>
            <person name="Beck B.J."/>
            <person name="De Vos P."/>
            <person name="Vandamme P."/>
            <person name="Eisen J.A."/>
            <person name="Garrity G."/>
            <person name="Hugenholtz P."/>
            <person name="Kyrpides N.C."/>
        </authorList>
    </citation>
    <scope>NUCLEOTIDE SEQUENCE [LARGE SCALE GENOMIC DNA]</scope>
    <source>
        <strain evidence="2 3">RF6</strain>
    </source>
</reference>
<evidence type="ECO:0000256" key="1">
    <source>
        <dbReference type="SAM" id="Coils"/>
    </source>
</evidence>
<gene>
    <name evidence="2" type="ORF">EV139_2966</name>
</gene>
<organism evidence="2 3">
    <name type="scientific">Leucobacter luti</name>
    <dbReference type="NCBI Taxonomy" id="340320"/>
    <lineage>
        <taxon>Bacteria</taxon>
        <taxon>Bacillati</taxon>
        <taxon>Actinomycetota</taxon>
        <taxon>Actinomycetes</taxon>
        <taxon>Micrococcales</taxon>
        <taxon>Microbacteriaceae</taxon>
        <taxon>Leucobacter</taxon>
    </lineage>
</organism>
<dbReference type="Proteomes" id="UP000291832">
    <property type="component" value="Unassembled WGS sequence"/>
</dbReference>
<feature type="coiled-coil region" evidence="1">
    <location>
        <begin position="191"/>
        <end position="218"/>
    </location>
</feature>
<proteinExistence type="predicted"/>
<comment type="caution">
    <text evidence="2">The sequence shown here is derived from an EMBL/GenBank/DDBJ whole genome shotgun (WGS) entry which is preliminary data.</text>
</comment>
<keyword evidence="3" id="KW-1185">Reference proteome</keyword>
<dbReference type="RefSeq" id="WP_130455486.1">
    <property type="nucleotide sequence ID" value="NZ_QYAG01000003.1"/>
</dbReference>
<sequence>MPKNTSPKRVARYRGRRHRAYKFEVRSAFVSHQRLHDALCVSSTLEEHLFVDHRRDDAERHVQGYLRTTRGSKLTEREAVARIAAAGIPPELIRVAPLVGRNAVEAFAHYLTHVNEMLKARYDREEFFASDPEGIWARVDAWLARKARADEASDTEALIERLRQQLMDGEIALYDVQLDYPNLWRAYPGKFKGIENLRENARKEREFAEELREHLRQEQARRAPAGESTVLAAPVDVGAREERDRERREAEDRALAEAAERFAAEREREHVLDVEQAERDSKFDRARELRGLMDSREVELRKQADLDGLDAEALEDLLFEDETLNQYETELRALVPM</sequence>
<dbReference type="OrthoDB" id="9958826at2"/>
<dbReference type="EMBL" id="SHKI01000008">
    <property type="protein sequence ID" value="RZT60521.1"/>
    <property type="molecule type" value="Genomic_DNA"/>
</dbReference>
<evidence type="ECO:0000313" key="3">
    <source>
        <dbReference type="Proteomes" id="UP000291832"/>
    </source>
</evidence>